<reference evidence="3 4" key="1">
    <citation type="submission" date="2023-01" db="EMBL/GenBank/DDBJ databases">
        <title>Analysis of 21 Apiospora genomes using comparative genomics revels a genus with tremendous synthesis potential of carbohydrate active enzymes and secondary metabolites.</title>
        <authorList>
            <person name="Sorensen T."/>
        </authorList>
    </citation>
    <scope>NUCLEOTIDE SEQUENCE [LARGE SCALE GENOMIC DNA]</scope>
    <source>
        <strain evidence="3 4">CBS 135458</strain>
    </source>
</reference>
<dbReference type="Pfam" id="PF00096">
    <property type="entry name" value="zf-C2H2"/>
    <property type="match status" value="1"/>
</dbReference>
<dbReference type="EMBL" id="JAQQWL010000003">
    <property type="protein sequence ID" value="KAK8079313.1"/>
    <property type="molecule type" value="Genomic_DNA"/>
</dbReference>
<dbReference type="InterPro" id="IPR013087">
    <property type="entry name" value="Znf_C2H2_type"/>
</dbReference>
<dbReference type="Gene3D" id="3.30.160.60">
    <property type="entry name" value="Classic Zinc Finger"/>
    <property type="match status" value="1"/>
</dbReference>
<evidence type="ECO:0000256" key="1">
    <source>
        <dbReference type="PROSITE-ProRule" id="PRU00042"/>
    </source>
</evidence>
<name>A0ABR1W774_9PEZI</name>
<gene>
    <name evidence="3" type="ORF">PG994_003120</name>
</gene>
<evidence type="ECO:0000313" key="4">
    <source>
        <dbReference type="Proteomes" id="UP001480595"/>
    </source>
</evidence>
<feature type="domain" description="C2H2-type" evidence="2">
    <location>
        <begin position="43"/>
        <end position="71"/>
    </location>
</feature>
<dbReference type="GeneID" id="92087592"/>
<proteinExistence type="predicted"/>
<dbReference type="SUPFAM" id="SSF57667">
    <property type="entry name" value="beta-beta-alpha zinc fingers"/>
    <property type="match status" value="1"/>
</dbReference>
<dbReference type="InterPro" id="IPR036236">
    <property type="entry name" value="Znf_C2H2_sf"/>
</dbReference>
<organism evidence="3 4">
    <name type="scientific">Apiospora phragmitis</name>
    <dbReference type="NCBI Taxonomy" id="2905665"/>
    <lineage>
        <taxon>Eukaryota</taxon>
        <taxon>Fungi</taxon>
        <taxon>Dikarya</taxon>
        <taxon>Ascomycota</taxon>
        <taxon>Pezizomycotina</taxon>
        <taxon>Sordariomycetes</taxon>
        <taxon>Xylariomycetidae</taxon>
        <taxon>Amphisphaeriales</taxon>
        <taxon>Apiosporaceae</taxon>
        <taxon>Apiospora</taxon>
    </lineage>
</organism>
<keyword evidence="4" id="KW-1185">Reference proteome</keyword>
<keyword evidence="1" id="KW-0863">Zinc-finger</keyword>
<protein>
    <recommendedName>
        <fullName evidence="2">C2H2-type domain-containing protein</fullName>
    </recommendedName>
</protein>
<dbReference type="SMART" id="SM00355">
    <property type="entry name" value="ZnF_C2H2"/>
    <property type="match status" value="2"/>
</dbReference>
<keyword evidence="1" id="KW-0479">Metal-binding</keyword>
<evidence type="ECO:0000259" key="2">
    <source>
        <dbReference type="PROSITE" id="PS50157"/>
    </source>
</evidence>
<keyword evidence="1" id="KW-0862">Zinc</keyword>
<comment type="caution">
    <text evidence="3">The sequence shown here is derived from an EMBL/GenBank/DDBJ whole genome shotgun (WGS) entry which is preliminary data.</text>
</comment>
<dbReference type="PROSITE" id="PS00028">
    <property type="entry name" value="ZINC_FINGER_C2H2_1"/>
    <property type="match status" value="2"/>
</dbReference>
<dbReference type="PROSITE" id="PS50157">
    <property type="entry name" value="ZINC_FINGER_C2H2_2"/>
    <property type="match status" value="2"/>
</dbReference>
<sequence length="118" mass="12938">MASLHTAGNSAGSSNAYVCQTCSQVLKSERTLLHHNQTHNKQYRCSDCGELFARGDQVKVHQQTKHGKNTSHFICYMADCTRSGLGLTTKDLLVIHLQKCQQTATLADNEQATADSSI</sequence>
<evidence type="ECO:0000313" key="3">
    <source>
        <dbReference type="EMBL" id="KAK8079313.1"/>
    </source>
</evidence>
<dbReference type="Proteomes" id="UP001480595">
    <property type="component" value="Unassembled WGS sequence"/>
</dbReference>
<accession>A0ABR1W774</accession>
<feature type="domain" description="C2H2-type" evidence="2">
    <location>
        <begin position="17"/>
        <end position="44"/>
    </location>
</feature>
<dbReference type="RefSeq" id="XP_066720384.1">
    <property type="nucleotide sequence ID" value="XM_066854529.1"/>
</dbReference>